<name>A0A3A9AQE1_9FIRM</name>
<dbReference type="Proteomes" id="UP000280696">
    <property type="component" value="Unassembled WGS sequence"/>
</dbReference>
<dbReference type="EMBL" id="RAYQ01000002">
    <property type="protein sequence ID" value="RKI93577.1"/>
    <property type="molecule type" value="Genomic_DNA"/>
</dbReference>
<dbReference type="AlphaFoldDB" id="A0A3A9AQE1"/>
<keyword evidence="2" id="KW-1185">Reference proteome</keyword>
<reference evidence="1 2" key="1">
    <citation type="submission" date="2018-09" db="EMBL/GenBank/DDBJ databases">
        <title>Murine metabolic-syndrome-specific gut microbial biobank.</title>
        <authorList>
            <person name="Liu C."/>
        </authorList>
    </citation>
    <scope>NUCLEOTIDE SEQUENCE [LARGE SCALE GENOMIC DNA]</scope>
    <source>
        <strain evidence="1 2">0.1xD8-82</strain>
    </source>
</reference>
<evidence type="ECO:0000313" key="1">
    <source>
        <dbReference type="EMBL" id="RKI93577.1"/>
    </source>
</evidence>
<comment type="caution">
    <text evidence="1">The sequence shown here is derived from an EMBL/GenBank/DDBJ whole genome shotgun (WGS) entry which is preliminary data.</text>
</comment>
<organism evidence="1 2">
    <name type="scientific">Parablautia intestinalis</name>
    <dbReference type="NCBI Taxonomy" id="2320100"/>
    <lineage>
        <taxon>Bacteria</taxon>
        <taxon>Bacillati</taxon>
        <taxon>Bacillota</taxon>
        <taxon>Clostridia</taxon>
        <taxon>Lachnospirales</taxon>
        <taxon>Lachnospiraceae</taxon>
        <taxon>Parablautia</taxon>
    </lineage>
</organism>
<proteinExistence type="predicted"/>
<evidence type="ECO:0000313" key="2">
    <source>
        <dbReference type="Proteomes" id="UP000280696"/>
    </source>
</evidence>
<accession>A0A3A9AQE1</accession>
<sequence>MWYPIVRLEQNLNFTYPDLYTRQGGQMGVRVKREGYLMRLKMPALLQSDWVKSEIFLRDTALPLAHIRGERGRYYNYTCISE</sequence>
<gene>
    <name evidence="1" type="ORF">D7V94_02450</name>
</gene>
<protein>
    <submittedName>
        <fullName evidence="1">Uncharacterized protein</fullName>
    </submittedName>
</protein>